<keyword evidence="1" id="KW-1133">Transmembrane helix</keyword>
<feature type="transmembrane region" description="Helical" evidence="1">
    <location>
        <begin position="12"/>
        <end position="37"/>
    </location>
</feature>
<gene>
    <name evidence="2" type="ORF">GENT11_12850</name>
</gene>
<dbReference type="EMBL" id="AP025183">
    <property type="protein sequence ID" value="BDB52973.1"/>
    <property type="molecule type" value="Genomic_DNA"/>
</dbReference>
<organism evidence="2 3">
    <name type="scientific">Flavobacterium ammonificans</name>
    <dbReference type="NCBI Taxonomy" id="1751056"/>
    <lineage>
        <taxon>Bacteria</taxon>
        <taxon>Pseudomonadati</taxon>
        <taxon>Bacteroidota</taxon>
        <taxon>Flavobacteriia</taxon>
        <taxon>Flavobacteriales</taxon>
        <taxon>Flavobacteriaceae</taxon>
        <taxon>Flavobacterium</taxon>
    </lineage>
</organism>
<reference evidence="2 3" key="2">
    <citation type="journal article" date="2022" name="Microorganisms">
        <title>Complete Genome Sequences of Two Flavobacterium ammonificans Strains and a Flavobacterium ammoniigenes Strain of Ammonifying Bacterioplankton Isolated from Surface River Water.</title>
        <authorList>
            <person name="Suda W."/>
            <person name="Ogata Y."/>
            <person name="Shindo C."/>
            <person name="Watanabe K."/>
        </authorList>
    </citation>
    <scope>NUCLEOTIDE SEQUENCE [LARGE SCALE GENOMIC DNA]</scope>
    <source>
        <strain evidence="2 3">GENT11</strain>
    </source>
</reference>
<accession>A0ABM7UZB4</accession>
<dbReference type="Proteomes" id="UP001319865">
    <property type="component" value="Chromosome"/>
</dbReference>
<protein>
    <submittedName>
        <fullName evidence="2">Uncharacterized protein</fullName>
    </submittedName>
</protein>
<proteinExistence type="predicted"/>
<feature type="transmembrane region" description="Helical" evidence="1">
    <location>
        <begin position="43"/>
        <end position="62"/>
    </location>
</feature>
<evidence type="ECO:0000313" key="3">
    <source>
        <dbReference type="Proteomes" id="UP001319865"/>
    </source>
</evidence>
<name>A0ABM7UZB4_9FLAO</name>
<sequence>MKNIVSKIKKIILNYLITNSKFTYLLILFVLIIGLITNILFEFSLWSISILGTSLLIATYLLKILKIKL</sequence>
<keyword evidence="3" id="KW-1185">Reference proteome</keyword>
<evidence type="ECO:0000256" key="1">
    <source>
        <dbReference type="SAM" id="Phobius"/>
    </source>
</evidence>
<reference evidence="2 3" key="1">
    <citation type="journal article" date="2022" name="Int. J. Syst. Evol. Microbiol.">
        <title>Flavobacterium ammonificans sp. nov. and Flavobacterium ammoniigenes sp. nov., ammonifying bacteria isolated from surface river water.</title>
        <authorList>
            <person name="Watanabe K."/>
            <person name="Kitamura T."/>
            <person name="Ogata Y."/>
            <person name="Shindo C."/>
            <person name="Suda W."/>
        </authorList>
    </citation>
    <scope>NUCLEOTIDE SEQUENCE [LARGE SCALE GENOMIC DNA]</scope>
    <source>
        <strain evidence="2 3">GENT11</strain>
    </source>
</reference>
<evidence type="ECO:0000313" key="2">
    <source>
        <dbReference type="EMBL" id="BDB52973.1"/>
    </source>
</evidence>
<keyword evidence="1" id="KW-0472">Membrane</keyword>
<keyword evidence="1" id="KW-0812">Transmembrane</keyword>